<dbReference type="InterPro" id="IPR007450">
    <property type="entry name" value="BamE_dom"/>
</dbReference>
<evidence type="ECO:0000256" key="1">
    <source>
        <dbReference type="SAM" id="SignalP"/>
    </source>
</evidence>
<dbReference type="AlphaFoldDB" id="A0A562Q899"/>
<dbReference type="EMBL" id="VLKY01000009">
    <property type="protein sequence ID" value="TWI52985.1"/>
    <property type="molecule type" value="Genomic_DNA"/>
</dbReference>
<keyword evidence="1" id="KW-0732">Signal</keyword>
<gene>
    <name evidence="3" type="ORF">IQ22_02820</name>
</gene>
<evidence type="ECO:0000313" key="4">
    <source>
        <dbReference type="Proteomes" id="UP000316905"/>
    </source>
</evidence>
<feature type="signal peptide" evidence="1">
    <location>
        <begin position="1"/>
        <end position="18"/>
    </location>
</feature>
<dbReference type="PROSITE" id="PS51257">
    <property type="entry name" value="PROKAR_LIPOPROTEIN"/>
    <property type="match status" value="1"/>
</dbReference>
<protein>
    <submittedName>
        <fullName evidence="3">Beta-barrel assembly machine subunit BamE</fullName>
    </submittedName>
</protein>
<feature type="chain" id="PRO_5021870791" evidence="1">
    <location>
        <begin position="19"/>
        <end position="91"/>
    </location>
</feature>
<keyword evidence="4" id="KW-1185">Reference proteome</keyword>
<evidence type="ECO:0000313" key="3">
    <source>
        <dbReference type="EMBL" id="TWI52985.1"/>
    </source>
</evidence>
<proteinExistence type="predicted"/>
<accession>A0A562Q899</accession>
<dbReference type="OrthoDB" id="9808250at2"/>
<evidence type="ECO:0000259" key="2">
    <source>
        <dbReference type="Pfam" id="PF04355"/>
    </source>
</evidence>
<organism evidence="3 4">
    <name type="scientific">Pseudomonas duriflava</name>
    <dbReference type="NCBI Taxonomy" id="459528"/>
    <lineage>
        <taxon>Bacteria</taxon>
        <taxon>Pseudomonadati</taxon>
        <taxon>Pseudomonadota</taxon>
        <taxon>Gammaproteobacteria</taxon>
        <taxon>Pseudomonadales</taxon>
        <taxon>Pseudomonadaceae</taxon>
        <taxon>Pseudomonas</taxon>
    </lineage>
</organism>
<dbReference type="RefSeq" id="WP_145142938.1">
    <property type="nucleotide sequence ID" value="NZ_VLKY01000009.1"/>
</dbReference>
<name>A0A562Q899_9PSED</name>
<sequence>MRKFLAAVALAGAISGCAGTSFDYSQARQVKVGMTEAEVVQIMGRPYSVVSRGDEQMWVWSHANVFAGSKAVSFKMKGGKVIETPSIPSSF</sequence>
<feature type="domain" description="Outer membrane protein assembly factor BamE" evidence="2">
    <location>
        <begin position="19"/>
        <end position="58"/>
    </location>
</feature>
<comment type="caution">
    <text evidence="3">The sequence shown here is derived from an EMBL/GenBank/DDBJ whole genome shotgun (WGS) entry which is preliminary data.</text>
</comment>
<reference evidence="3 4" key="1">
    <citation type="journal article" date="2015" name="Stand. Genomic Sci.">
        <title>Genomic Encyclopedia of Bacterial and Archaeal Type Strains, Phase III: the genomes of soil and plant-associated and newly described type strains.</title>
        <authorList>
            <person name="Whitman W.B."/>
            <person name="Woyke T."/>
            <person name="Klenk H.P."/>
            <person name="Zhou Y."/>
            <person name="Lilburn T.G."/>
            <person name="Beck B.J."/>
            <person name="De Vos P."/>
            <person name="Vandamme P."/>
            <person name="Eisen J.A."/>
            <person name="Garrity G."/>
            <person name="Hugenholtz P."/>
            <person name="Kyrpides N.C."/>
        </authorList>
    </citation>
    <scope>NUCLEOTIDE SEQUENCE [LARGE SCALE GENOMIC DNA]</scope>
    <source>
        <strain evidence="3 4">CGMCC 1.6858</strain>
    </source>
</reference>
<dbReference type="Pfam" id="PF04355">
    <property type="entry name" value="BamE"/>
    <property type="match status" value="1"/>
</dbReference>
<dbReference type="Proteomes" id="UP000316905">
    <property type="component" value="Unassembled WGS sequence"/>
</dbReference>
<dbReference type="GO" id="GO:0019867">
    <property type="term" value="C:outer membrane"/>
    <property type="evidence" value="ECO:0007669"/>
    <property type="project" value="InterPro"/>
</dbReference>
<dbReference type="Gene3D" id="3.10.450.730">
    <property type="entry name" value="BLIP domain"/>
    <property type="match status" value="1"/>
</dbReference>